<sequence>MQEEKYHQYWRPIIHSYLSGQSALPLYLGLDKNRFIQVIESLDLKINLTHLETKPATLRSELMAFRTEEYNQLHQLLCQNLDNSCKFAAEMAIVISSGCLGSQHLWYDLGLPKRAILTHLFSDYFPALSIANVHNMRWKRFLYRQLCENGGDYLCRSPSCETCSSYRECFEITS</sequence>
<keyword evidence="2" id="KW-1185">Reference proteome</keyword>
<evidence type="ECO:0000313" key="2">
    <source>
        <dbReference type="Proteomes" id="UP000190834"/>
    </source>
</evidence>
<dbReference type="GO" id="GO:0009399">
    <property type="term" value="P:nitrogen fixation"/>
    <property type="evidence" value="ECO:0007669"/>
    <property type="project" value="InterPro"/>
</dbReference>
<dbReference type="OrthoDB" id="192277at2"/>
<accession>A0A1T4K841</accession>
<organism evidence="1 2">
    <name type="scientific">Vibrio cincinnatiensis DSM 19608</name>
    <dbReference type="NCBI Taxonomy" id="1123491"/>
    <lineage>
        <taxon>Bacteria</taxon>
        <taxon>Pseudomonadati</taxon>
        <taxon>Pseudomonadota</taxon>
        <taxon>Gammaproteobacteria</taxon>
        <taxon>Vibrionales</taxon>
        <taxon>Vibrionaceae</taxon>
        <taxon>Vibrio</taxon>
    </lineage>
</organism>
<dbReference type="InterPro" id="IPR006975">
    <property type="entry name" value="NifQ"/>
</dbReference>
<dbReference type="AlphaFoldDB" id="A0A1T4K841"/>
<dbReference type="EMBL" id="FUXB01000001">
    <property type="protein sequence ID" value="SJZ38507.1"/>
    <property type="molecule type" value="Genomic_DNA"/>
</dbReference>
<gene>
    <name evidence="1" type="ORF">SAMN02745782_00056</name>
</gene>
<dbReference type="RefSeq" id="WP_078924472.1">
    <property type="nucleotide sequence ID" value="NZ_FUXB01000001.1"/>
</dbReference>
<proteinExistence type="predicted"/>
<dbReference type="Pfam" id="PF04891">
    <property type="entry name" value="NifQ"/>
    <property type="match status" value="1"/>
</dbReference>
<reference evidence="2" key="1">
    <citation type="submission" date="2017-02" db="EMBL/GenBank/DDBJ databases">
        <authorList>
            <person name="Varghese N."/>
            <person name="Submissions S."/>
        </authorList>
    </citation>
    <scope>NUCLEOTIDE SEQUENCE [LARGE SCALE GENOMIC DNA]</scope>
    <source>
        <strain evidence="2">DSM 19608</strain>
    </source>
</reference>
<dbReference type="GO" id="GO:0030151">
    <property type="term" value="F:molybdenum ion binding"/>
    <property type="evidence" value="ECO:0007669"/>
    <property type="project" value="InterPro"/>
</dbReference>
<protein>
    <submittedName>
        <fullName evidence="1">Nitrogen fixation protein NifQ</fullName>
    </submittedName>
</protein>
<evidence type="ECO:0000313" key="1">
    <source>
        <dbReference type="EMBL" id="SJZ38507.1"/>
    </source>
</evidence>
<name>A0A1T4K841_VIBCI</name>
<dbReference type="STRING" id="1123491.SAMN02745782_00056"/>
<dbReference type="Proteomes" id="UP000190834">
    <property type="component" value="Unassembled WGS sequence"/>
</dbReference>
<dbReference type="GeneID" id="70583851"/>